<organism evidence="1 2">
    <name type="scientific">Sphaerisporangium flaviroseum</name>
    <dbReference type="NCBI Taxonomy" id="509199"/>
    <lineage>
        <taxon>Bacteria</taxon>
        <taxon>Bacillati</taxon>
        <taxon>Actinomycetota</taxon>
        <taxon>Actinomycetes</taxon>
        <taxon>Streptosporangiales</taxon>
        <taxon>Streptosporangiaceae</taxon>
        <taxon>Sphaerisporangium</taxon>
    </lineage>
</organism>
<gene>
    <name evidence="1" type="ORF">GCM10022226_43540</name>
</gene>
<evidence type="ECO:0000313" key="2">
    <source>
        <dbReference type="Proteomes" id="UP001500888"/>
    </source>
</evidence>
<dbReference type="EMBL" id="BAAAZR010000010">
    <property type="protein sequence ID" value="GAA3818282.1"/>
    <property type="molecule type" value="Genomic_DNA"/>
</dbReference>
<comment type="caution">
    <text evidence="1">The sequence shown here is derived from an EMBL/GenBank/DDBJ whole genome shotgun (WGS) entry which is preliminary data.</text>
</comment>
<name>A0ABP7IHA3_9ACTN</name>
<reference evidence="2" key="1">
    <citation type="journal article" date="2019" name="Int. J. Syst. Evol. Microbiol.">
        <title>The Global Catalogue of Microorganisms (GCM) 10K type strain sequencing project: providing services to taxonomists for standard genome sequencing and annotation.</title>
        <authorList>
            <consortium name="The Broad Institute Genomics Platform"/>
            <consortium name="The Broad Institute Genome Sequencing Center for Infectious Disease"/>
            <person name="Wu L."/>
            <person name="Ma J."/>
        </authorList>
    </citation>
    <scope>NUCLEOTIDE SEQUENCE [LARGE SCALE GENOMIC DNA]</scope>
    <source>
        <strain evidence="2">JCM 16908</strain>
    </source>
</reference>
<dbReference type="Proteomes" id="UP001500888">
    <property type="component" value="Unassembled WGS sequence"/>
</dbReference>
<protein>
    <submittedName>
        <fullName evidence="1">Uncharacterized protein</fullName>
    </submittedName>
</protein>
<dbReference type="RefSeq" id="WP_344943026.1">
    <property type="nucleotide sequence ID" value="NZ_BAAAZR010000010.1"/>
</dbReference>
<accession>A0ABP7IHA3</accession>
<keyword evidence="2" id="KW-1185">Reference proteome</keyword>
<evidence type="ECO:0000313" key="1">
    <source>
        <dbReference type="EMBL" id="GAA3818282.1"/>
    </source>
</evidence>
<proteinExistence type="predicted"/>
<sequence length="51" mass="5189">MILVGLQPAGQARNNTSWAGSTLSPLVTISRRVVKASASAGNPGIPVMPDT</sequence>